<feature type="region of interest" description="Disordered" evidence="1">
    <location>
        <begin position="40"/>
        <end position="69"/>
    </location>
</feature>
<dbReference type="EMBL" id="GBRH01232501">
    <property type="protein sequence ID" value="JAD65394.1"/>
    <property type="molecule type" value="Transcribed_RNA"/>
</dbReference>
<dbReference type="AlphaFoldDB" id="A0A0A9BN37"/>
<accession>A0A0A9BN37</accession>
<evidence type="ECO:0000256" key="1">
    <source>
        <dbReference type="SAM" id="MobiDB-lite"/>
    </source>
</evidence>
<reference evidence="2" key="2">
    <citation type="journal article" date="2015" name="Data Brief">
        <title>Shoot transcriptome of the giant reed, Arundo donax.</title>
        <authorList>
            <person name="Barrero R.A."/>
            <person name="Guerrero F.D."/>
            <person name="Moolhuijzen P."/>
            <person name="Goolsby J.A."/>
            <person name="Tidwell J."/>
            <person name="Bellgard S.E."/>
            <person name="Bellgard M.I."/>
        </authorList>
    </citation>
    <scope>NUCLEOTIDE SEQUENCE</scope>
    <source>
        <tissue evidence="2">Shoot tissue taken approximately 20 cm above the soil surface</tissue>
    </source>
</reference>
<name>A0A0A9BN37_ARUDO</name>
<sequence length="69" mass="7431">MNNGCLYHGSDARINCGCTRQGTPAGTSTRPRSSCTACSFAPPTSRCPPRRRRAAGPSTCRCRRGTSRR</sequence>
<evidence type="ECO:0000313" key="2">
    <source>
        <dbReference type="EMBL" id="JAD65394.1"/>
    </source>
</evidence>
<organism evidence="2">
    <name type="scientific">Arundo donax</name>
    <name type="common">Giant reed</name>
    <name type="synonym">Donax arundinaceus</name>
    <dbReference type="NCBI Taxonomy" id="35708"/>
    <lineage>
        <taxon>Eukaryota</taxon>
        <taxon>Viridiplantae</taxon>
        <taxon>Streptophyta</taxon>
        <taxon>Embryophyta</taxon>
        <taxon>Tracheophyta</taxon>
        <taxon>Spermatophyta</taxon>
        <taxon>Magnoliopsida</taxon>
        <taxon>Liliopsida</taxon>
        <taxon>Poales</taxon>
        <taxon>Poaceae</taxon>
        <taxon>PACMAD clade</taxon>
        <taxon>Arundinoideae</taxon>
        <taxon>Arundineae</taxon>
        <taxon>Arundo</taxon>
    </lineage>
</organism>
<proteinExistence type="predicted"/>
<protein>
    <submittedName>
        <fullName evidence="2">Gpm554</fullName>
    </submittedName>
</protein>
<reference evidence="2" key="1">
    <citation type="submission" date="2014-09" db="EMBL/GenBank/DDBJ databases">
        <authorList>
            <person name="Magalhaes I.L.F."/>
            <person name="Oliveira U."/>
            <person name="Santos F.R."/>
            <person name="Vidigal T.H.D.A."/>
            <person name="Brescovit A.D."/>
            <person name="Santos A.J."/>
        </authorList>
    </citation>
    <scope>NUCLEOTIDE SEQUENCE</scope>
    <source>
        <tissue evidence="2">Shoot tissue taken approximately 20 cm above the soil surface</tissue>
    </source>
</reference>